<evidence type="ECO:0000313" key="5">
    <source>
        <dbReference type="EMBL" id="CAH1393930.1"/>
    </source>
</evidence>
<reference evidence="5" key="1">
    <citation type="submission" date="2022-01" db="EMBL/GenBank/DDBJ databases">
        <authorList>
            <person name="King R."/>
        </authorList>
    </citation>
    <scope>NUCLEOTIDE SEQUENCE</scope>
</reference>
<keyword evidence="6" id="KW-1185">Reference proteome</keyword>
<gene>
    <name evidence="5" type="ORF">NEZAVI_LOCUS4532</name>
</gene>
<comment type="caution">
    <text evidence="2">Lacks conserved residue(s) required for the propagation of feature annotation.</text>
</comment>
<keyword evidence="3" id="KW-0472">Membrane</keyword>
<dbReference type="AlphaFoldDB" id="A0A9P0H473"/>
<evidence type="ECO:0000256" key="1">
    <source>
        <dbReference type="ARBA" id="ARBA00023157"/>
    </source>
</evidence>
<keyword evidence="3" id="KW-1133">Transmembrane helix</keyword>
<dbReference type="InterPro" id="IPR000859">
    <property type="entry name" value="CUB_dom"/>
</dbReference>
<sequence length="828" mass="92431">MMLCFLFFSSLSLASPQALWTPIYVDSTSQVDLWTQSAEGCKCSFDSRREDCACCVEEGGCHCGETAPHRCAQCGIQHHCTNMCNMTIDASVLVAKSGKTFGQIKSPSMQGPTSCWFTFIPDINHRIEIQIYRLISIGKFNGTGCEYGFVQLVDGVNPVPRNDMTQICGANERFQPPVLLFSDEGPGTLIVKIDETTIRSQIMAYFSFTSAKGNHGAGFQPSGGRKLENTECDWAYDDLLCQADQSTCTLGSPGFPGIYQPNRRCYYYLTTSSPYTSIDIEFKVVHLPHGQCETDFIKVHNGSTSSSPLIATLCGNKRQRIVSNNGILIEFSSGLPVHPFDYNGFVASVNFFNTTASIKTSEAPVTIAQHPTFSEERDNKKTEASAITFYGNVSRSGHFDSRSHQCGHNCSFFFIGKPNDVIHLTLLNYHLRVPSCQTTLEIYDGMQMSMSLPMKVICSPIKKHSRESSGSLQLQDTFLSTKNTMSLFLKRSQISSHSESEFVDGAFLFHNEHVDGTLQPDTVCDVGFYGLSSNTVGEIRNPGLQHLFWNSPSPIRCVQNFVPATNQSITLKIVSLNKLPLDKKCQTACGDSGCRCLPTDGDLKTVNHLILSSKDNDLSCLCGDFQQEWLPVGIRSWSPTSIIYSVAHSVWNKGFHYQAEFTFHSDISCGHQILNQHSGHITSVELEESTQLNYYYFQSCTWVLDSNVLRQLTVEIESDQNRPCTSWNITLHEYGKRNPDKTGKLLYTFCPRSRNKTYALPWETNIIVIRLNAMTRTLPSFTFRWRSQITRSNTRASGVVPAQSSRATVISLAKVLIIVTFWLLIVTL</sequence>
<dbReference type="PROSITE" id="PS01180">
    <property type="entry name" value="CUB"/>
    <property type="match status" value="2"/>
</dbReference>
<dbReference type="InterPro" id="IPR053207">
    <property type="entry name" value="Non-NMDA_GluR_Accessory"/>
</dbReference>
<evidence type="ECO:0000313" key="6">
    <source>
        <dbReference type="Proteomes" id="UP001152798"/>
    </source>
</evidence>
<dbReference type="Pfam" id="PF00431">
    <property type="entry name" value="CUB"/>
    <property type="match status" value="1"/>
</dbReference>
<protein>
    <recommendedName>
        <fullName evidence="4">CUB domain-containing protein</fullName>
    </recommendedName>
</protein>
<keyword evidence="1" id="KW-1015">Disulfide bond</keyword>
<dbReference type="SMART" id="SM00042">
    <property type="entry name" value="CUB"/>
    <property type="match status" value="1"/>
</dbReference>
<dbReference type="EMBL" id="OV725078">
    <property type="protein sequence ID" value="CAH1393930.1"/>
    <property type="molecule type" value="Genomic_DNA"/>
</dbReference>
<dbReference type="PANTHER" id="PTHR47537:SF3">
    <property type="entry name" value="CUB DOMAIN-CONTAINING PROTEIN"/>
    <property type="match status" value="1"/>
</dbReference>
<dbReference type="SUPFAM" id="SSF49854">
    <property type="entry name" value="Spermadhesin, CUB domain"/>
    <property type="match status" value="3"/>
</dbReference>
<evidence type="ECO:0000259" key="4">
    <source>
        <dbReference type="PROSITE" id="PS01180"/>
    </source>
</evidence>
<dbReference type="PANTHER" id="PTHR47537">
    <property type="entry name" value="CUBILIN"/>
    <property type="match status" value="1"/>
</dbReference>
<dbReference type="Proteomes" id="UP001152798">
    <property type="component" value="Chromosome 2"/>
</dbReference>
<dbReference type="OrthoDB" id="10063988at2759"/>
<feature type="domain" description="CUB" evidence="4">
    <location>
        <begin position="84"/>
        <end position="209"/>
    </location>
</feature>
<dbReference type="GO" id="GO:0005886">
    <property type="term" value="C:plasma membrane"/>
    <property type="evidence" value="ECO:0007669"/>
    <property type="project" value="TreeGrafter"/>
</dbReference>
<dbReference type="Gene3D" id="2.60.120.290">
    <property type="entry name" value="Spermadhesin, CUB domain"/>
    <property type="match status" value="1"/>
</dbReference>
<feature type="transmembrane region" description="Helical" evidence="3">
    <location>
        <begin position="807"/>
        <end position="826"/>
    </location>
</feature>
<feature type="domain" description="CUB" evidence="4">
    <location>
        <begin position="232"/>
        <end position="352"/>
    </location>
</feature>
<dbReference type="CDD" id="cd00041">
    <property type="entry name" value="CUB"/>
    <property type="match status" value="1"/>
</dbReference>
<organism evidence="5 6">
    <name type="scientific">Nezara viridula</name>
    <name type="common">Southern green stink bug</name>
    <name type="synonym">Cimex viridulus</name>
    <dbReference type="NCBI Taxonomy" id="85310"/>
    <lineage>
        <taxon>Eukaryota</taxon>
        <taxon>Metazoa</taxon>
        <taxon>Ecdysozoa</taxon>
        <taxon>Arthropoda</taxon>
        <taxon>Hexapoda</taxon>
        <taxon>Insecta</taxon>
        <taxon>Pterygota</taxon>
        <taxon>Neoptera</taxon>
        <taxon>Paraneoptera</taxon>
        <taxon>Hemiptera</taxon>
        <taxon>Heteroptera</taxon>
        <taxon>Panheteroptera</taxon>
        <taxon>Pentatomomorpha</taxon>
        <taxon>Pentatomoidea</taxon>
        <taxon>Pentatomidae</taxon>
        <taxon>Pentatominae</taxon>
        <taxon>Nezara</taxon>
    </lineage>
</organism>
<evidence type="ECO:0000256" key="2">
    <source>
        <dbReference type="PROSITE-ProRule" id="PRU00059"/>
    </source>
</evidence>
<proteinExistence type="predicted"/>
<dbReference type="InterPro" id="IPR035914">
    <property type="entry name" value="Sperma_CUB_dom_sf"/>
</dbReference>
<accession>A0A9P0H473</accession>
<name>A0A9P0H473_NEZVI</name>
<evidence type="ECO:0000256" key="3">
    <source>
        <dbReference type="SAM" id="Phobius"/>
    </source>
</evidence>
<keyword evidence="3" id="KW-0812">Transmembrane</keyword>